<dbReference type="PROSITE" id="PS50181">
    <property type="entry name" value="FBOX"/>
    <property type="match status" value="1"/>
</dbReference>
<sequence>MSLSSLPPELLHEILVYLPISNILAFSQTCKENFTTSTLALQTLHLAVLPRRIYGLLTFLNSLHLDDNDHPDIYDGTSTLHQITIPSELPIKYLESSTKSGSSRPRKPKLTPAQYREQLFALQNKLACSALSTSALSKVRTLSLHLYELTSPDLTNLLATSFDNLQNLHLNFSHPYLHDTCLPARYWTSPIFLKGSPIWNSLAGLGDQHAATLKLRTLETLTIERAGITSVQLRKWVEQNPRLRQLVLRNVLGVDREFVEWLGQYYSSTSSIGNRERLVRLEKLSLEQCSSLSLKTREDFTWLDSLFNLTSHATTTETPETITDLAIRSDSSCLGTLSLLGSSSSTVSIDNLLAYLEEGKPAVKRITLPDGRTFVAKSPQKQKLQSKHGSNPTRPTTTRNGSTRSLNDIHVSDEDNSEEDDPDADTSEEEEEEGNKIESRGSRARASVSFLCEKKSLAMWKGAWSGTRRQGGASEGTTSLQPGNATIEVDERHVALDADNDRSRLMRPIVKRLRQ</sequence>
<dbReference type="SUPFAM" id="SSF81383">
    <property type="entry name" value="F-box domain"/>
    <property type="match status" value="1"/>
</dbReference>
<feature type="region of interest" description="Disordered" evidence="1">
    <location>
        <begin position="374"/>
        <end position="445"/>
    </location>
</feature>
<keyword evidence="4" id="KW-1185">Reference proteome</keyword>
<gene>
    <name evidence="3" type="ORF">LTR84_005164</name>
</gene>
<dbReference type="RefSeq" id="XP_064711360.1">
    <property type="nucleotide sequence ID" value="XM_064848736.1"/>
</dbReference>
<name>A0AAV9NPX8_9EURO</name>
<feature type="compositionally biased region" description="Acidic residues" evidence="1">
    <location>
        <begin position="414"/>
        <end position="433"/>
    </location>
</feature>
<feature type="compositionally biased region" description="Polar residues" evidence="1">
    <location>
        <begin position="379"/>
        <end position="406"/>
    </location>
</feature>
<dbReference type="InterPro" id="IPR001810">
    <property type="entry name" value="F-box_dom"/>
</dbReference>
<feature type="domain" description="F-box" evidence="2">
    <location>
        <begin position="1"/>
        <end position="44"/>
    </location>
</feature>
<evidence type="ECO:0000256" key="1">
    <source>
        <dbReference type="SAM" id="MobiDB-lite"/>
    </source>
</evidence>
<accession>A0AAV9NPX8</accession>
<evidence type="ECO:0000313" key="4">
    <source>
        <dbReference type="Proteomes" id="UP001358417"/>
    </source>
</evidence>
<reference evidence="3 4" key="1">
    <citation type="submission" date="2023-08" db="EMBL/GenBank/DDBJ databases">
        <title>Black Yeasts Isolated from many extreme environments.</title>
        <authorList>
            <person name="Coleine C."/>
            <person name="Stajich J.E."/>
            <person name="Selbmann L."/>
        </authorList>
    </citation>
    <scope>NUCLEOTIDE SEQUENCE [LARGE SCALE GENOMIC DNA]</scope>
    <source>
        <strain evidence="3 4">CCFEE 5792</strain>
    </source>
</reference>
<protein>
    <recommendedName>
        <fullName evidence="2">F-box domain-containing protein</fullName>
    </recommendedName>
</protein>
<organism evidence="3 4">
    <name type="scientific">Exophiala bonariae</name>
    <dbReference type="NCBI Taxonomy" id="1690606"/>
    <lineage>
        <taxon>Eukaryota</taxon>
        <taxon>Fungi</taxon>
        <taxon>Dikarya</taxon>
        <taxon>Ascomycota</taxon>
        <taxon>Pezizomycotina</taxon>
        <taxon>Eurotiomycetes</taxon>
        <taxon>Chaetothyriomycetidae</taxon>
        <taxon>Chaetothyriales</taxon>
        <taxon>Herpotrichiellaceae</taxon>
        <taxon>Exophiala</taxon>
    </lineage>
</organism>
<dbReference type="Gene3D" id="1.20.1280.50">
    <property type="match status" value="1"/>
</dbReference>
<evidence type="ECO:0000259" key="2">
    <source>
        <dbReference type="PROSITE" id="PS50181"/>
    </source>
</evidence>
<proteinExistence type="predicted"/>
<dbReference type="AlphaFoldDB" id="A0AAV9NPX8"/>
<evidence type="ECO:0000313" key="3">
    <source>
        <dbReference type="EMBL" id="KAK5063088.1"/>
    </source>
</evidence>
<dbReference type="Proteomes" id="UP001358417">
    <property type="component" value="Unassembled WGS sequence"/>
</dbReference>
<dbReference type="EMBL" id="JAVRRD010000002">
    <property type="protein sequence ID" value="KAK5063088.1"/>
    <property type="molecule type" value="Genomic_DNA"/>
</dbReference>
<dbReference type="SUPFAM" id="SSF52047">
    <property type="entry name" value="RNI-like"/>
    <property type="match status" value="1"/>
</dbReference>
<dbReference type="GeneID" id="89973342"/>
<dbReference type="InterPro" id="IPR036047">
    <property type="entry name" value="F-box-like_dom_sf"/>
</dbReference>
<comment type="caution">
    <text evidence="3">The sequence shown here is derived from an EMBL/GenBank/DDBJ whole genome shotgun (WGS) entry which is preliminary data.</text>
</comment>
<dbReference type="Pfam" id="PF00646">
    <property type="entry name" value="F-box"/>
    <property type="match status" value="1"/>
</dbReference>